<dbReference type="Proteomes" id="UP000683925">
    <property type="component" value="Unassembled WGS sequence"/>
</dbReference>
<evidence type="ECO:0000313" key="3">
    <source>
        <dbReference type="EMBL" id="CAD8192757.1"/>
    </source>
</evidence>
<dbReference type="InterPro" id="IPR018537">
    <property type="entry name" value="Peptidoglycan-bd_3"/>
</dbReference>
<protein>
    <submittedName>
        <fullName evidence="3">Uncharacterized protein</fullName>
    </submittedName>
</protein>
<evidence type="ECO:0000313" key="4">
    <source>
        <dbReference type="Proteomes" id="UP000683925"/>
    </source>
</evidence>
<feature type="domain" description="Peptidoglycan binding" evidence="2">
    <location>
        <begin position="110"/>
        <end position="167"/>
    </location>
</feature>
<feature type="domain" description="TtsA-like Glycoside hydrolase family 108" evidence="1">
    <location>
        <begin position="12"/>
        <end position="93"/>
    </location>
</feature>
<dbReference type="InterPro" id="IPR008565">
    <property type="entry name" value="TtsA-like_GH18_dom"/>
</dbReference>
<keyword evidence="4" id="KW-1185">Reference proteome</keyword>
<name>A0A8S1WVB9_PAROT</name>
<accession>A0A8S1WVB9</accession>
<dbReference type="EMBL" id="CAJJDP010000103">
    <property type="protein sequence ID" value="CAD8192757.1"/>
    <property type="molecule type" value="Genomic_DNA"/>
</dbReference>
<dbReference type="Pfam" id="PF09374">
    <property type="entry name" value="PG_binding_3"/>
    <property type="match status" value="1"/>
</dbReference>
<dbReference type="OrthoDB" id="302078at2759"/>
<proteinExistence type="predicted"/>
<sequence length="645" mass="74806">MVKDDKFYACLKYIKESEGGDVNHKSDRGGATRQGVSQNAYNLQQKELGNKGPYKSVFDLKASEIEDFYYYQYKRYNVDKIDDINSRYLYYDALILQGPGKAAKMAQSVCNIKVDGCFGKNSIASVNSMNQKDFQLKFTNQRREHFNNIVKNNPTQKVFFKGWINRVDRILSQIQNGTIQQQYNTIQNQRPLQQDKFNQSAQNPKGIDCSVDVSVLNRIKGVNRMSARFIIESQENIIMSDLATVLSVLHDPSLQNQYKSIQFSLDPIILPNQEEFQQQQKVCWPDAYVDRNIVQDTELATILFDADYLLKLMSLGVEADGKTPFNYPQELQQLGLKSCSQMGQQKQQRLLCRFWLVPQQCFYSQINNKYLIDDIKVACQARQMERVGNNLQDKICQDVNDSAYQFAAKFTQIYDTIAKYYPIFNRLKQLFKAVALGRWMYENNIKANYQEILRFCKKANNSPKAIPILKYEKLGEENKTPIYFTQAEKLQVAKDYLKEKGHPTTQNYIDQIVKQIPDLKGYSVSSSVQYSQGGVNTHCQNMIESKSDPKVDKFINLEEVEIPFFPSKKCSACNRMIENHLSNLNQNQCSIHNDYTCYLCLELITNQDSNPKSCVINNYRYIFHQSCYNQYETIINSNQNDEDWN</sequence>
<dbReference type="Pfam" id="PF05838">
    <property type="entry name" value="Glyco_hydro_108"/>
    <property type="match status" value="1"/>
</dbReference>
<gene>
    <name evidence="3" type="ORF">POCTA_138.1.T1030018</name>
</gene>
<evidence type="ECO:0000259" key="1">
    <source>
        <dbReference type="Pfam" id="PF05838"/>
    </source>
</evidence>
<reference evidence="3" key="1">
    <citation type="submission" date="2021-01" db="EMBL/GenBank/DDBJ databases">
        <authorList>
            <consortium name="Genoscope - CEA"/>
            <person name="William W."/>
        </authorList>
    </citation>
    <scope>NUCLEOTIDE SEQUENCE</scope>
</reference>
<organism evidence="3 4">
    <name type="scientific">Paramecium octaurelia</name>
    <dbReference type="NCBI Taxonomy" id="43137"/>
    <lineage>
        <taxon>Eukaryota</taxon>
        <taxon>Sar</taxon>
        <taxon>Alveolata</taxon>
        <taxon>Ciliophora</taxon>
        <taxon>Intramacronucleata</taxon>
        <taxon>Oligohymenophorea</taxon>
        <taxon>Peniculida</taxon>
        <taxon>Parameciidae</taxon>
        <taxon>Paramecium</taxon>
    </lineage>
</organism>
<evidence type="ECO:0000259" key="2">
    <source>
        <dbReference type="Pfam" id="PF09374"/>
    </source>
</evidence>
<dbReference type="OMA" id="ICQDVND"/>
<comment type="caution">
    <text evidence="3">The sequence shown here is derived from an EMBL/GenBank/DDBJ whole genome shotgun (WGS) entry which is preliminary data.</text>
</comment>
<dbReference type="AlphaFoldDB" id="A0A8S1WVB9"/>